<proteinExistence type="predicted"/>
<accession>A0A6I6MHT8</accession>
<feature type="transmembrane region" description="Helical" evidence="1">
    <location>
        <begin position="6"/>
        <end position="26"/>
    </location>
</feature>
<keyword evidence="4" id="KW-1185">Reference proteome</keyword>
<evidence type="ECO:0000313" key="3">
    <source>
        <dbReference type="EMBL" id="QGZ93221.1"/>
    </source>
</evidence>
<dbReference type="RefSeq" id="WP_158764238.1">
    <property type="nucleotide sequence ID" value="NZ_CP047045.1"/>
</dbReference>
<dbReference type="AlphaFoldDB" id="A0A6I6MHT8"/>
<dbReference type="Proteomes" id="UP000431269">
    <property type="component" value="Chromosome"/>
</dbReference>
<gene>
    <name evidence="3" type="ORF">DSM104635_00027</name>
</gene>
<evidence type="ECO:0000313" key="4">
    <source>
        <dbReference type="Proteomes" id="UP000431269"/>
    </source>
</evidence>
<dbReference type="PANTHER" id="PTHR36509">
    <property type="entry name" value="BLL3101 PROTEIN"/>
    <property type="match status" value="1"/>
</dbReference>
<protein>
    <recommendedName>
        <fullName evidence="2">DUF1254 domain-containing protein</fullName>
    </recommendedName>
</protein>
<keyword evidence="1" id="KW-0812">Transmembrane</keyword>
<dbReference type="EMBL" id="CP047045">
    <property type="protein sequence ID" value="QGZ93221.1"/>
    <property type="molecule type" value="Genomic_DNA"/>
</dbReference>
<keyword evidence="1" id="KW-0472">Membrane</keyword>
<dbReference type="PANTHER" id="PTHR36509:SF3">
    <property type="entry name" value="SIGNAL PEPTIDE PROTEIN"/>
    <property type="match status" value="1"/>
</dbReference>
<dbReference type="SUPFAM" id="SSF160935">
    <property type="entry name" value="VPA0735-like"/>
    <property type="match status" value="1"/>
</dbReference>
<dbReference type="Pfam" id="PF06863">
    <property type="entry name" value="DUF1254"/>
    <property type="match status" value="1"/>
</dbReference>
<sequence length="176" mass="19001">MNIGKYIWAALAIAVISHFAFIHAAPRVMMNVAIKRVSGAGANQWQFADRVTPLSRQIVRPSPDFAYSACSYDLSDGPVVITATPWNAYWSLSLYADNSDNFFVIDDREARYGAEITVVRAGRPHPEGASMVVESPSGRGIALIRRLAPDLGNYNAAAQVAREDVCASVASLTPAS</sequence>
<evidence type="ECO:0000259" key="2">
    <source>
        <dbReference type="Pfam" id="PF06863"/>
    </source>
</evidence>
<evidence type="ECO:0000256" key="1">
    <source>
        <dbReference type="SAM" id="Phobius"/>
    </source>
</evidence>
<organism evidence="3 4">
    <name type="scientific">Terricaulis silvestris</name>
    <dbReference type="NCBI Taxonomy" id="2686094"/>
    <lineage>
        <taxon>Bacteria</taxon>
        <taxon>Pseudomonadati</taxon>
        <taxon>Pseudomonadota</taxon>
        <taxon>Alphaproteobacteria</taxon>
        <taxon>Caulobacterales</taxon>
        <taxon>Caulobacteraceae</taxon>
        <taxon>Terricaulis</taxon>
    </lineage>
</organism>
<name>A0A6I6MHT8_9CAUL</name>
<reference evidence="4" key="1">
    <citation type="submission" date="2019-12" db="EMBL/GenBank/DDBJ databases">
        <title>Complete genome of Terracaulis silvestris 0127_4.</title>
        <authorList>
            <person name="Vieira S."/>
            <person name="Riedel T."/>
            <person name="Sproer C."/>
            <person name="Pascual J."/>
            <person name="Boedeker C."/>
            <person name="Overmann J."/>
        </authorList>
    </citation>
    <scope>NUCLEOTIDE SEQUENCE [LARGE SCALE GENOMIC DNA]</scope>
    <source>
        <strain evidence="4">0127_4</strain>
    </source>
</reference>
<dbReference type="InterPro" id="IPR010679">
    <property type="entry name" value="DUF1254"/>
</dbReference>
<feature type="domain" description="DUF1254" evidence="2">
    <location>
        <begin position="45"/>
        <end position="160"/>
    </location>
</feature>
<dbReference type="InterPro" id="IPR037050">
    <property type="entry name" value="DUF1254_sf"/>
</dbReference>
<keyword evidence="1" id="KW-1133">Transmembrane helix</keyword>
<dbReference type="Gene3D" id="2.60.40.1610">
    <property type="entry name" value="Domain of unknown function DUF1254"/>
    <property type="match status" value="1"/>
</dbReference>
<dbReference type="KEGG" id="tsv:DSM104635_00027"/>